<organism evidence="1">
    <name type="scientific">gut metagenome</name>
    <dbReference type="NCBI Taxonomy" id="749906"/>
    <lineage>
        <taxon>unclassified sequences</taxon>
        <taxon>metagenomes</taxon>
        <taxon>organismal metagenomes</taxon>
    </lineage>
</organism>
<evidence type="ECO:0000313" key="1">
    <source>
        <dbReference type="EMBL" id="EJW96925.1"/>
    </source>
</evidence>
<gene>
    <name evidence="1" type="ORF">EVA_14968</name>
</gene>
<name>J9CAG6_9ZZZZ</name>
<dbReference type="EMBL" id="AMCI01005035">
    <property type="protein sequence ID" value="EJW96925.1"/>
    <property type="molecule type" value="Genomic_DNA"/>
</dbReference>
<sequence>MSTLLWQNYRYTCKLSASYSRQTPMFFRLRKRCVGFIPDPMSRRPYFSIANWENSS</sequence>
<protein>
    <submittedName>
        <fullName evidence="1">Uncharacterized protein</fullName>
    </submittedName>
</protein>
<reference evidence="1" key="1">
    <citation type="journal article" date="2012" name="PLoS ONE">
        <title>Gene sets for utilization of primary and secondary nutrition supplies in the distal gut of endangered iberian lynx.</title>
        <authorList>
            <person name="Alcaide M."/>
            <person name="Messina E."/>
            <person name="Richter M."/>
            <person name="Bargiela R."/>
            <person name="Peplies J."/>
            <person name="Huws S.A."/>
            <person name="Newbold C.J."/>
            <person name="Golyshin P.N."/>
            <person name="Simon M.A."/>
            <person name="Lopez G."/>
            <person name="Yakimov M.M."/>
            <person name="Ferrer M."/>
        </authorList>
    </citation>
    <scope>NUCLEOTIDE SEQUENCE</scope>
</reference>
<dbReference type="AlphaFoldDB" id="J9CAG6"/>
<accession>J9CAG6</accession>
<comment type="caution">
    <text evidence="1">The sequence shown here is derived from an EMBL/GenBank/DDBJ whole genome shotgun (WGS) entry which is preliminary data.</text>
</comment>
<proteinExistence type="predicted"/>